<comment type="caution">
    <text evidence="1">The sequence shown here is derived from an EMBL/GenBank/DDBJ whole genome shotgun (WGS) entry which is preliminary data.</text>
</comment>
<dbReference type="Proteomes" id="UP000598996">
    <property type="component" value="Unassembled WGS sequence"/>
</dbReference>
<dbReference type="Pfam" id="PF13692">
    <property type="entry name" value="Glyco_trans_1_4"/>
    <property type="match status" value="1"/>
</dbReference>
<dbReference type="PANTHER" id="PTHR43025">
    <property type="entry name" value="MONOGALACTOSYLDIACYLGLYCEROL SYNTHASE"/>
    <property type="match status" value="1"/>
</dbReference>
<sequence>MTGPVVIFSASIGAGHDGAAAELARRLGEQGLEVLRHDFLDMLPPGVGRRIRDGYARQLNTLPQSWGWLLNAMGGPRMSAGAAGLSASLATTRMLAAIPADAAVVVSTYPLASQVLGRLRGDGRLSVPVAAVMTDPSVHPLCAAAGVDVHLAPGLATADQLRRLGVPTLAVSPIVRPEFRPVTGPAERDATRRRLGLPADERLAVVVAGSWGVGDVAATARDITATGLAVPVVVCGRNEILRRRIGRDGSAIALGWVDAMPELLRCADVVVHNAGGLSSAEAMAGGVPVISYRCLPGHGVANAAVLARAGLSPWPRSATTFAEELSRAMTATPAPQASAEPDAADLIAALAGSAPLIADPLQEAVV</sequence>
<organism evidence="1 2">
    <name type="scientific">Paractinoplanes lichenicola</name>
    <dbReference type="NCBI Taxonomy" id="2802976"/>
    <lineage>
        <taxon>Bacteria</taxon>
        <taxon>Bacillati</taxon>
        <taxon>Actinomycetota</taxon>
        <taxon>Actinomycetes</taxon>
        <taxon>Micromonosporales</taxon>
        <taxon>Micromonosporaceae</taxon>
        <taxon>Paractinoplanes</taxon>
    </lineage>
</organism>
<dbReference type="EMBL" id="JAENHO010000013">
    <property type="protein sequence ID" value="MBL7260226.1"/>
    <property type="molecule type" value="Genomic_DNA"/>
</dbReference>
<name>A0ABS1W0G1_9ACTN</name>
<dbReference type="Gene3D" id="3.40.50.2000">
    <property type="entry name" value="Glycogen Phosphorylase B"/>
    <property type="match status" value="1"/>
</dbReference>
<dbReference type="PANTHER" id="PTHR43025:SF3">
    <property type="entry name" value="MONOGALACTOSYLDIACYLGLYCEROL SYNTHASE 1, CHLOROPLASTIC"/>
    <property type="match status" value="1"/>
</dbReference>
<protein>
    <submittedName>
        <fullName evidence="1">Glycosyltransferase</fullName>
    </submittedName>
</protein>
<evidence type="ECO:0000313" key="1">
    <source>
        <dbReference type="EMBL" id="MBL7260226.1"/>
    </source>
</evidence>
<dbReference type="SUPFAM" id="SSF53756">
    <property type="entry name" value="UDP-Glycosyltransferase/glycogen phosphorylase"/>
    <property type="match status" value="1"/>
</dbReference>
<dbReference type="InterPro" id="IPR050519">
    <property type="entry name" value="Glycosyltransf_28_UgtP"/>
</dbReference>
<keyword evidence="2" id="KW-1185">Reference proteome</keyword>
<proteinExistence type="predicted"/>
<dbReference type="RefSeq" id="WP_202996932.1">
    <property type="nucleotide sequence ID" value="NZ_JAENHO010000013.1"/>
</dbReference>
<gene>
    <name evidence="1" type="ORF">JKJ07_38595</name>
</gene>
<evidence type="ECO:0000313" key="2">
    <source>
        <dbReference type="Proteomes" id="UP000598996"/>
    </source>
</evidence>
<reference evidence="1 2" key="1">
    <citation type="submission" date="2021-01" db="EMBL/GenBank/DDBJ databases">
        <title>Actinoplanes sp. nov. LDG1-01 isolated from lichen.</title>
        <authorList>
            <person name="Saeng-In P."/>
            <person name="Phongsopitanun W."/>
            <person name="Kanchanasin P."/>
            <person name="Yuki M."/>
            <person name="Kudo T."/>
            <person name="Ohkuma M."/>
            <person name="Tanasupawat S."/>
        </authorList>
    </citation>
    <scope>NUCLEOTIDE SEQUENCE [LARGE SCALE GENOMIC DNA]</scope>
    <source>
        <strain evidence="1 2">LDG1-01</strain>
    </source>
</reference>
<accession>A0ABS1W0G1</accession>